<evidence type="ECO:0000256" key="2">
    <source>
        <dbReference type="RuleBase" id="RU000461"/>
    </source>
</evidence>
<keyword evidence="2" id="KW-0503">Monooxygenase</keyword>
<comment type="similarity">
    <text evidence="1 2">Belongs to the cytochrome P450 family.</text>
</comment>
<dbReference type="GO" id="GO:0020037">
    <property type="term" value="F:heme binding"/>
    <property type="evidence" value="ECO:0007669"/>
    <property type="project" value="InterPro"/>
</dbReference>
<keyword evidence="4" id="KW-1185">Reference proteome</keyword>
<dbReference type="PROSITE" id="PS00086">
    <property type="entry name" value="CYTOCHROME_P450"/>
    <property type="match status" value="1"/>
</dbReference>
<proteinExistence type="inferred from homology"/>
<dbReference type="PANTHER" id="PTHR46696:SF1">
    <property type="entry name" value="CYTOCHROME P450 YJIB-RELATED"/>
    <property type="match status" value="1"/>
</dbReference>
<dbReference type="Proteomes" id="UP000460272">
    <property type="component" value="Unassembled WGS sequence"/>
</dbReference>
<dbReference type="EMBL" id="RPFW01000005">
    <property type="protein sequence ID" value="TVZ02223.1"/>
    <property type="molecule type" value="Genomic_DNA"/>
</dbReference>
<dbReference type="Gene3D" id="1.10.630.10">
    <property type="entry name" value="Cytochrome P450"/>
    <property type="match status" value="1"/>
</dbReference>
<sequence length="404" mass="44728">MTAAVQHRELPYLDSHTAEFIDHPNGILGMGPDRIRVADGRSGVEVFSYETIRDLFRDDRVSPRTPQVFIDKGIESGPIMDYLVLGNLNLTWADVHDRLRPVMVRGFRASRIAQARGFIRELASDLIDGLLTRGSCNFVTDYSHHLSIQVISQFIGIPPEDVPEFEHATVELRLLGQEPFWPGVPRLESALAQVRDYSQKIVEKRKARPEKDFISDLVDAAQAGDRISEAEMVWNIAGVLLAGHDTTRYQLASCVRSVVDAGQWETLHAHPELVPAAVNEAMRLHPATPRQVKVALSDLIFEGQHLAAGDRITLNLAAAGRDPAAFTDPDRLDLHRPEPLFDMGFGYGAHYCLGFAIAKAEMEEALTLLTRRLTDVAIDGAVVLSPGGVIAGPEVVPLRYRRRA</sequence>
<keyword evidence="2" id="KW-0349">Heme</keyword>
<dbReference type="OrthoDB" id="502624at2"/>
<gene>
    <name evidence="3" type="ORF">EAS64_25700</name>
</gene>
<dbReference type="GO" id="GO:0004497">
    <property type="term" value="F:monooxygenase activity"/>
    <property type="evidence" value="ECO:0007669"/>
    <property type="project" value="UniProtKB-KW"/>
</dbReference>
<dbReference type="RefSeq" id="WP_145857026.1">
    <property type="nucleotide sequence ID" value="NZ_RPFW01000005.1"/>
</dbReference>
<name>A0A6P2BYF4_9ACTN</name>
<reference evidence="3 4" key="1">
    <citation type="submission" date="2018-11" db="EMBL/GenBank/DDBJ databases">
        <title>Trebonia kvetii gen.nov., sp.nov., a novel acidophilic actinobacterium, and proposal of the new actinobacterial family Treboniaceae fam. nov.</title>
        <authorList>
            <person name="Rapoport D."/>
            <person name="Sagova-Mareckova M."/>
            <person name="Sedlacek I."/>
            <person name="Provaznik J."/>
            <person name="Kralova S."/>
            <person name="Pavlinic D."/>
            <person name="Benes V."/>
            <person name="Kopecky J."/>
        </authorList>
    </citation>
    <scope>NUCLEOTIDE SEQUENCE [LARGE SCALE GENOMIC DNA]</scope>
    <source>
        <strain evidence="3 4">15Tr583</strain>
    </source>
</reference>
<dbReference type="InterPro" id="IPR036396">
    <property type="entry name" value="Cyt_P450_sf"/>
</dbReference>
<dbReference type="GO" id="GO:0005506">
    <property type="term" value="F:iron ion binding"/>
    <property type="evidence" value="ECO:0007669"/>
    <property type="project" value="InterPro"/>
</dbReference>
<evidence type="ECO:0000313" key="4">
    <source>
        <dbReference type="Proteomes" id="UP000460272"/>
    </source>
</evidence>
<keyword evidence="2" id="KW-0560">Oxidoreductase</keyword>
<dbReference type="AlphaFoldDB" id="A0A6P2BYF4"/>
<evidence type="ECO:0000313" key="3">
    <source>
        <dbReference type="EMBL" id="TVZ02223.1"/>
    </source>
</evidence>
<organism evidence="3 4">
    <name type="scientific">Trebonia kvetii</name>
    <dbReference type="NCBI Taxonomy" id="2480626"/>
    <lineage>
        <taxon>Bacteria</taxon>
        <taxon>Bacillati</taxon>
        <taxon>Actinomycetota</taxon>
        <taxon>Actinomycetes</taxon>
        <taxon>Streptosporangiales</taxon>
        <taxon>Treboniaceae</taxon>
        <taxon>Trebonia</taxon>
    </lineage>
</organism>
<dbReference type="GO" id="GO:0016705">
    <property type="term" value="F:oxidoreductase activity, acting on paired donors, with incorporation or reduction of molecular oxygen"/>
    <property type="evidence" value="ECO:0007669"/>
    <property type="project" value="InterPro"/>
</dbReference>
<comment type="caution">
    <text evidence="3">The sequence shown here is derived from an EMBL/GenBank/DDBJ whole genome shotgun (WGS) entry which is preliminary data.</text>
</comment>
<dbReference type="PRINTS" id="PR00359">
    <property type="entry name" value="BP450"/>
</dbReference>
<dbReference type="InterPro" id="IPR017972">
    <property type="entry name" value="Cyt_P450_CS"/>
</dbReference>
<dbReference type="PANTHER" id="PTHR46696">
    <property type="entry name" value="P450, PUTATIVE (EUROFUNG)-RELATED"/>
    <property type="match status" value="1"/>
</dbReference>
<dbReference type="InterPro" id="IPR001128">
    <property type="entry name" value="Cyt_P450"/>
</dbReference>
<dbReference type="PRINTS" id="PR00385">
    <property type="entry name" value="P450"/>
</dbReference>
<keyword evidence="2" id="KW-0408">Iron</keyword>
<keyword evidence="2" id="KW-0479">Metal-binding</keyword>
<dbReference type="InterPro" id="IPR002397">
    <property type="entry name" value="Cyt_P450_B"/>
</dbReference>
<protein>
    <submittedName>
        <fullName evidence="3">Cytochrome P450</fullName>
    </submittedName>
</protein>
<dbReference type="Pfam" id="PF00067">
    <property type="entry name" value="p450"/>
    <property type="match status" value="1"/>
</dbReference>
<accession>A0A6P2BYF4</accession>
<dbReference type="SUPFAM" id="SSF48264">
    <property type="entry name" value="Cytochrome P450"/>
    <property type="match status" value="1"/>
</dbReference>
<evidence type="ECO:0000256" key="1">
    <source>
        <dbReference type="ARBA" id="ARBA00010617"/>
    </source>
</evidence>